<evidence type="ECO:0000256" key="10">
    <source>
        <dbReference type="ARBA" id="ARBA00022989"/>
    </source>
</evidence>
<dbReference type="Pfam" id="PF03379">
    <property type="entry name" value="CcmB"/>
    <property type="match status" value="1"/>
</dbReference>
<comment type="caution">
    <text evidence="14">The sequence shown here is derived from an EMBL/GenBank/DDBJ whole genome shotgun (WGS) entry which is preliminary data.</text>
</comment>
<evidence type="ECO:0000256" key="3">
    <source>
        <dbReference type="ARBA" id="ARBA00010544"/>
    </source>
</evidence>
<feature type="transmembrane region" description="Helical" evidence="13">
    <location>
        <begin position="37"/>
        <end position="56"/>
    </location>
</feature>
<keyword evidence="7 12" id="KW-0997">Cell inner membrane</keyword>
<evidence type="ECO:0000313" key="14">
    <source>
        <dbReference type="EMBL" id="TQL16789.1"/>
    </source>
</evidence>
<evidence type="ECO:0000256" key="8">
    <source>
        <dbReference type="ARBA" id="ARBA00022692"/>
    </source>
</evidence>
<comment type="similarity">
    <text evidence="3 12">Belongs to the CcmB/CycW/HelB family.</text>
</comment>
<dbReference type="EMBL" id="VFOF01000001">
    <property type="protein sequence ID" value="TQL16789.1"/>
    <property type="molecule type" value="Genomic_DNA"/>
</dbReference>
<reference evidence="14 15" key="1">
    <citation type="submission" date="2019-06" db="EMBL/GenBank/DDBJ databases">
        <title>Genome sequencing of Zymomonas mobilis strains for genetic engineering and biofuel applications.</title>
        <authorList>
            <person name="Teravest M."/>
        </authorList>
    </citation>
    <scope>NUCLEOTIDE SEQUENCE [LARGE SCALE GENOMIC DNA]</scope>
    <source>
        <strain evidence="14 15">AN0101</strain>
    </source>
</reference>
<feature type="transmembrane region" description="Helical" evidence="13">
    <location>
        <begin position="143"/>
        <end position="165"/>
    </location>
</feature>
<evidence type="ECO:0000256" key="4">
    <source>
        <dbReference type="ARBA" id="ARBA00016452"/>
    </source>
</evidence>
<comment type="subcellular location">
    <subcellularLocation>
        <location evidence="2">Cell inner membrane</location>
        <topology evidence="2">Multi-pass membrane protein</topology>
    </subcellularLocation>
</comment>
<sequence>MIGAAVFLPILFFLLVAVLFPFAVGSDRMILSRTGSGVLWVAALLASLLPIDRLVTPDIENGFFDHYAARNISEEWIAVARIIAHWLSFAVPLMVALLPASMLLSLDWSVFWKSEAGFLLATPGLAALGVMIAALTARVKAGSALTALLLLPLAVPLLIFGCGAVDGHQPGAFLLLAASSLFLLAVAPFVIGAALRVGQEG</sequence>
<evidence type="ECO:0000256" key="6">
    <source>
        <dbReference type="ARBA" id="ARBA00022475"/>
    </source>
</evidence>
<comment type="function">
    <text evidence="1 12">Required for the export of heme to the periplasm for the biogenesis of c-type cytochromes.</text>
</comment>
<evidence type="ECO:0000256" key="1">
    <source>
        <dbReference type="ARBA" id="ARBA00002442"/>
    </source>
</evidence>
<feature type="transmembrane region" description="Helical" evidence="13">
    <location>
        <begin position="172"/>
        <end position="195"/>
    </location>
</feature>
<feature type="transmembrane region" description="Helical" evidence="13">
    <location>
        <begin position="116"/>
        <end position="137"/>
    </location>
</feature>
<keyword evidence="9 12" id="KW-0201">Cytochrome c-type biogenesis</keyword>
<name>A0A542VZP6_ZYMMB</name>
<feature type="transmembrane region" description="Helical" evidence="13">
    <location>
        <begin position="6"/>
        <end position="25"/>
    </location>
</feature>
<evidence type="ECO:0000313" key="15">
    <source>
        <dbReference type="Proteomes" id="UP000316887"/>
    </source>
</evidence>
<evidence type="ECO:0000256" key="7">
    <source>
        <dbReference type="ARBA" id="ARBA00022519"/>
    </source>
</evidence>
<keyword evidence="6 12" id="KW-1003">Cell membrane</keyword>
<keyword evidence="11 12" id="KW-0472">Membrane</keyword>
<gene>
    <name evidence="14" type="ORF">FBY58_0334</name>
</gene>
<dbReference type="GO" id="GO:1903607">
    <property type="term" value="P:cytochrome c biosynthetic process"/>
    <property type="evidence" value="ECO:0007669"/>
    <property type="project" value="TreeGrafter"/>
</dbReference>
<keyword evidence="8 13" id="KW-0812">Transmembrane</keyword>
<evidence type="ECO:0000256" key="13">
    <source>
        <dbReference type="SAM" id="Phobius"/>
    </source>
</evidence>
<dbReference type="GO" id="GO:0017004">
    <property type="term" value="P:cytochrome complex assembly"/>
    <property type="evidence" value="ECO:0007669"/>
    <property type="project" value="UniProtKB-KW"/>
</dbReference>
<keyword evidence="5 12" id="KW-0813">Transport</keyword>
<proteinExistence type="inferred from homology"/>
<accession>A0A542VZP6</accession>
<keyword evidence="10 13" id="KW-1133">Transmembrane helix</keyword>
<evidence type="ECO:0000256" key="12">
    <source>
        <dbReference type="PIRNR" id="PIRNR002764"/>
    </source>
</evidence>
<evidence type="ECO:0000256" key="11">
    <source>
        <dbReference type="ARBA" id="ARBA00023136"/>
    </source>
</evidence>
<dbReference type="GO" id="GO:0005886">
    <property type="term" value="C:plasma membrane"/>
    <property type="evidence" value="ECO:0007669"/>
    <property type="project" value="UniProtKB-SubCell"/>
</dbReference>
<dbReference type="PANTHER" id="PTHR30070:SF1">
    <property type="entry name" value="CYTOCHROME C BIOGENESIS B-RELATED"/>
    <property type="match status" value="1"/>
</dbReference>
<dbReference type="PANTHER" id="PTHR30070">
    <property type="entry name" value="HEME EXPORTER PROTEIN B"/>
    <property type="match status" value="1"/>
</dbReference>
<dbReference type="GO" id="GO:0015232">
    <property type="term" value="F:heme transmembrane transporter activity"/>
    <property type="evidence" value="ECO:0007669"/>
    <property type="project" value="InterPro"/>
</dbReference>
<dbReference type="PRINTS" id="PR01414">
    <property type="entry name" value="CCMBBIOGNSIS"/>
</dbReference>
<organism evidence="14 15">
    <name type="scientific">Zymomonas mobilis</name>
    <dbReference type="NCBI Taxonomy" id="542"/>
    <lineage>
        <taxon>Bacteria</taxon>
        <taxon>Pseudomonadati</taxon>
        <taxon>Pseudomonadota</taxon>
        <taxon>Alphaproteobacteria</taxon>
        <taxon>Sphingomonadales</taxon>
        <taxon>Zymomonadaceae</taxon>
        <taxon>Zymomonas</taxon>
    </lineage>
</organism>
<dbReference type="Proteomes" id="UP000316887">
    <property type="component" value="Unassembled WGS sequence"/>
</dbReference>
<evidence type="ECO:0000256" key="9">
    <source>
        <dbReference type="ARBA" id="ARBA00022748"/>
    </source>
</evidence>
<dbReference type="AlphaFoldDB" id="A0A542VZP6"/>
<feature type="transmembrane region" description="Helical" evidence="13">
    <location>
        <begin position="76"/>
        <end position="104"/>
    </location>
</feature>
<dbReference type="InterPro" id="IPR003544">
    <property type="entry name" value="Cyt_c_biogenesis_CcmB"/>
</dbReference>
<evidence type="ECO:0000256" key="2">
    <source>
        <dbReference type="ARBA" id="ARBA00004429"/>
    </source>
</evidence>
<dbReference type="PIRSF" id="PIRSF002764">
    <property type="entry name" value="CcmB"/>
    <property type="match status" value="1"/>
</dbReference>
<protein>
    <recommendedName>
        <fullName evidence="4 12">Heme exporter protein B</fullName>
    </recommendedName>
</protein>
<evidence type="ECO:0000256" key="5">
    <source>
        <dbReference type="ARBA" id="ARBA00022448"/>
    </source>
</evidence>
<dbReference type="InterPro" id="IPR026031">
    <property type="entry name" value="Cyt_c_CcmB_bac"/>
</dbReference>